<keyword evidence="7 16" id="KW-0547">Nucleotide-binding</keyword>
<accession>A0A850TGW6</accession>
<dbReference type="GO" id="GO:0008716">
    <property type="term" value="F:D-alanine-D-alanine ligase activity"/>
    <property type="evidence" value="ECO:0007669"/>
    <property type="project" value="UniProtKB-UniRule"/>
</dbReference>
<evidence type="ECO:0000313" key="19">
    <source>
        <dbReference type="Proteomes" id="UP000553343"/>
    </source>
</evidence>
<evidence type="ECO:0000256" key="14">
    <source>
        <dbReference type="PIRSR" id="PIRSR039102-1"/>
    </source>
</evidence>
<dbReference type="InterPro" id="IPR000291">
    <property type="entry name" value="D-Ala_lig_Van_CS"/>
</dbReference>
<keyword evidence="5 13" id="KW-0963">Cytoplasm</keyword>
<dbReference type="Pfam" id="PF01820">
    <property type="entry name" value="Dala_Dala_lig_N"/>
    <property type="match status" value="1"/>
</dbReference>
<keyword evidence="10 13" id="KW-0573">Peptidoglycan synthesis</keyword>
<feature type="binding site" evidence="15">
    <location>
        <position position="273"/>
    </location>
    <ligand>
        <name>Mg(2+)</name>
        <dbReference type="ChEBI" id="CHEBI:18420"/>
        <label>2</label>
    </ligand>
</feature>
<evidence type="ECO:0000256" key="8">
    <source>
        <dbReference type="ARBA" id="ARBA00022840"/>
    </source>
</evidence>
<feature type="binding site" evidence="15">
    <location>
        <position position="271"/>
    </location>
    <ligand>
        <name>Mg(2+)</name>
        <dbReference type="ChEBI" id="CHEBI:18420"/>
        <label>2</label>
    </ligand>
</feature>
<dbReference type="GO" id="GO:0009252">
    <property type="term" value="P:peptidoglycan biosynthetic process"/>
    <property type="evidence" value="ECO:0007669"/>
    <property type="project" value="UniProtKB-UniRule"/>
</dbReference>
<dbReference type="PANTHER" id="PTHR23132:SF23">
    <property type="entry name" value="D-ALANINE--D-ALANINE LIGASE B"/>
    <property type="match status" value="1"/>
</dbReference>
<dbReference type="EMBL" id="JACADJ010000114">
    <property type="protein sequence ID" value="NWH06796.1"/>
    <property type="molecule type" value="Genomic_DNA"/>
</dbReference>
<dbReference type="UniPathway" id="UPA00219"/>
<dbReference type="Gene3D" id="3.30.470.20">
    <property type="entry name" value="ATP-grasp fold, B domain"/>
    <property type="match status" value="1"/>
</dbReference>
<feature type="active site" evidence="14">
    <location>
        <position position="147"/>
    </location>
</feature>
<dbReference type="AlphaFoldDB" id="A0A850TGW6"/>
<dbReference type="NCBIfam" id="TIGR01205">
    <property type="entry name" value="D_ala_D_alaTIGR"/>
    <property type="match status" value="1"/>
</dbReference>
<dbReference type="InterPro" id="IPR011761">
    <property type="entry name" value="ATP-grasp"/>
</dbReference>
<dbReference type="PIRSF" id="PIRSF039102">
    <property type="entry name" value="Ddl/VanB"/>
    <property type="match status" value="1"/>
</dbReference>
<evidence type="ECO:0000256" key="9">
    <source>
        <dbReference type="ARBA" id="ARBA00022960"/>
    </source>
</evidence>
<comment type="cofactor">
    <cofactor evidence="1">
        <name>Mn(2+)</name>
        <dbReference type="ChEBI" id="CHEBI:29035"/>
    </cofactor>
</comment>
<evidence type="ECO:0000256" key="5">
    <source>
        <dbReference type="ARBA" id="ARBA00022490"/>
    </source>
</evidence>
<dbReference type="RefSeq" id="WP_178368247.1">
    <property type="nucleotide sequence ID" value="NZ_JACADJ010000114.1"/>
</dbReference>
<dbReference type="GO" id="GO:0071555">
    <property type="term" value="P:cell wall organization"/>
    <property type="evidence" value="ECO:0007669"/>
    <property type="project" value="UniProtKB-KW"/>
</dbReference>
<dbReference type="PROSITE" id="PS00844">
    <property type="entry name" value="DALA_DALA_LIGASE_2"/>
    <property type="match status" value="1"/>
</dbReference>
<dbReference type="Gene3D" id="3.40.50.20">
    <property type="match status" value="1"/>
</dbReference>
<dbReference type="GO" id="GO:0046872">
    <property type="term" value="F:metal ion binding"/>
    <property type="evidence" value="ECO:0007669"/>
    <property type="project" value="UniProtKB-KW"/>
</dbReference>
<dbReference type="InterPro" id="IPR013815">
    <property type="entry name" value="ATP_grasp_subdomain_1"/>
</dbReference>
<dbReference type="Pfam" id="PF07478">
    <property type="entry name" value="Dala_Dala_lig_C"/>
    <property type="match status" value="1"/>
</dbReference>
<dbReference type="SUPFAM" id="SSF52440">
    <property type="entry name" value="PreATP-grasp domain"/>
    <property type="match status" value="1"/>
</dbReference>
<keyword evidence="8 16" id="KW-0067">ATP-binding</keyword>
<comment type="caution">
    <text evidence="18">The sequence shown here is derived from an EMBL/GenBank/DDBJ whole genome shotgun (WGS) entry which is preliminary data.</text>
</comment>
<comment type="function">
    <text evidence="13">Cell wall formation.</text>
</comment>
<keyword evidence="15" id="KW-0479">Metal-binding</keyword>
<comment type="pathway">
    <text evidence="13">Cell wall biogenesis; peptidoglycan biosynthesis.</text>
</comment>
<evidence type="ECO:0000256" key="12">
    <source>
        <dbReference type="ARBA" id="ARBA00047614"/>
    </source>
</evidence>
<dbReference type="EC" id="6.3.2.4" evidence="4 13"/>
<comment type="similarity">
    <text evidence="3 13">Belongs to the D-alanine--D-alanine ligase family.</text>
</comment>
<dbReference type="SUPFAM" id="SSF56059">
    <property type="entry name" value="Glutathione synthetase ATP-binding domain-like"/>
    <property type="match status" value="1"/>
</dbReference>
<evidence type="ECO:0000256" key="16">
    <source>
        <dbReference type="PROSITE-ProRule" id="PRU00409"/>
    </source>
</evidence>
<dbReference type="GO" id="GO:0005524">
    <property type="term" value="F:ATP binding"/>
    <property type="evidence" value="ECO:0007669"/>
    <property type="project" value="UniProtKB-UniRule"/>
</dbReference>
<evidence type="ECO:0000256" key="6">
    <source>
        <dbReference type="ARBA" id="ARBA00022598"/>
    </source>
</evidence>
<feature type="domain" description="ATP-grasp" evidence="17">
    <location>
        <begin position="103"/>
        <end position="304"/>
    </location>
</feature>
<evidence type="ECO:0000256" key="7">
    <source>
        <dbReference type="ARBA" id="ARBA00022741"/>
    </source>
</evidence>
<evidence type="ECO:0000313" key="18">
    <source>
        <dbReference type="EMBL" id="NWH06796.1"/>
    </source>
</evidence>
<keyword evidence="15" id="KW-0464">Manganese</keyword>
<keyword evidence="15" id="KW-0460">Magnesium</keyword>
<dbReference type="GO" id="GO:0005737">
    <property type="term" value="C:cytoplasm"/>
    <property type="evidence" value="ECO:0007669"/>
    <property type="project" value="UniProtKB-SubCell"/>
</dbReference>
<comment type="subcellular location">
    <subcellularLocation>
        <location evidence="2 13">Cytoplasm</location>
    </subcellularLocation>
</comment>
<keyword evidence="6 13" id="KW-0436">Ligase</keyword>
<dbReference type="Proteomes" id="UP000553343">
    <property type="component" value="Unassembled WGS sequence"/>
</dbReference>
<keyword evidence="19" id="KW-1185">Reference proteome</keyword>
<evidence type="ECO:0000256" key="3">
    <source>
        <dbReference type="ARBA" id="ARBA00010871"/>
    </source>
</evidence>
<keyword evidence="11 13" id="KW-0961">Cell wall biogenesis/degradation</keyword>
<evidence type="ECO:0000256" key="4">
    <source>
        <dbReference type="ARBA" id="ARBA00012216"/>
    </source>
</evidence>
<evidence type="ECO:0000259" key="17">
    <source>
        <dbReference type="PROSITE" id="PS50975"/>
    </source>
</evidence>
<dbReference type="PANTHER" id="PTHR23132">
    <property type="entry name" value="D-ALANINE--D-ALANINE LIGASE"/>
    <property type="match status" value="1"/>
</dbReference>
<evidence type="ECO:0000256" key="13">
    <source>
        <dbReference type="HAMAP-Rule" id="MF_00047"/>
    </source>
</evidence>
<dbReference type="GO" id="GO:0008360">
    <property type="term" value="P:regulation of cell shape"/>
    <property type="evidence" value="ECO:0007669"/>
    <property type="project" value="UniProtKB-KW"/>
</dbReference>
<feature type="binding site" evidence="15">
    <location>
        <position position="271"/>
    </location>
    <ligand>
        <name>Mg(2+)</name>
        <dbReference type="ChEBI" id="CHEBI:18420"/>
        <label>1</label>
    </ligand>
</feature>
<organism evidence="18 19">
    <name type="scientific">Desulfobacter latus</name>
    <dbReference type="NCBI Taxonomy" id="2292"/>
    <lineage>
        <taxon>Bacteria</taxon>
        <taxon>Pseudomonadati</taxon>
        <taxon>Thermodesulfobacteriota</taxon>
        <taxon>Desulfobacteria</taxon>
        <taxon>Desulfobacterales</taxon>
        <taxon>Desulfobacteraceae</taxon>
        <taxon>Desulfobacter</taxon>
    </lineage>
</organism>
<sequence length="319" mass="34976">MKKISLALLSGGMSTERDVSLNSGNQVFEALDKEKYDIRRYDPQFDLKKLVSDAPDIDAALVILHGPFGEDGTVQGLLDLLNIPYQGAGVLGSAVAMNKLIAKTLYRQAGIPTPDYLSIFTHAPVPDPDKLKDLGLPIVVKPACAGSSMGMSIISDEKDLPQAIEKGFQNDDTLILEQYIKGTELTCGVLGNQDLEALPVIEIVPGKGHDFFDYQAKYVAGETNEICPARIDEQTTRRVQELAVEAHRTLFLKGYSRTDMLLLDGELHVLETNTIPGMTATSLYPQSAAKAGYEFGVLLDKLIELAIEENKRKNLRRAR</sequence>
<evidence type="ECO:0000256" key="15">
    <source>
        <dbReference type="PIRSR" id="PIRSR039102-3"/>
    </source>
</evidence>
<dbReference type="PROSITE" id="PS50975">
    <property type="entry name" value="ATP_GRASP"/>
    <property type="match status" value="1"/>
</dbReference>
<dbReference type="Gene3D" id="3.30.1490.20">
    <property type="entry name" value="ATP-grasp fold, A domain"/>
    <property type="match status" value="1"/>
</dbReference>
<evidence type="ECO:0000256" key="11">
    <source>
        <dbReference type="ARBA" id="ARBA00023316"/>
    </source>
</evidence>
<dbReference type="InterPro" id="IPR016185">
    <property type="entry name" value="PreATP-grasp_dom_sf"/>
</dbReference>
<dbReference type="HAMAP" id="MF_00047">
    <property type="entry name" value="Dala_Dala_lig"/>
    <property type="match status" value="1"/>
</dbReference>
<comment type="catalytic activity">
    <reaction evidence="12 13">
        <text>2 D-alanine + ATP = D-alanyl-D-alanine + ADP + phosphate + H(+)</text>
        <dbReference type="Rhea" id="RHEA:11224"/>
        <dbReference type="ChEBI" id="CHEBI:15378"/>
        <dbReference type="ChEBI" id="CHEBI:30616"/>
        <dbReference type="ChEBI" id="CHEBI:43474"/>
        <dbReference type="ChEBI" id="CHEBI:57416"/>
        <dbReference type="ChEBI" id="CHEBI:57822"/>
        <dbReference type="ChEBI" id="CHEBI:456216"/>
        <dbReference type="EC" id="6.3.2.4"/>
    </reaction>
</comment>
<dbReference type="PROSITE" id="PS00843">
    <property type="entry name" value="DALA_DALA_LIGASE_1"/>
    <property type="match status" value="1"/>
</dbReference>
<evidence type="ECO:0000256" key="2">
    <source>
        <dbReference type="ARBA" id="ARBA00004496"/>
    </source>
</evidence>
<feature type="active site" evidence="14">
    <location>
        <position position="282"/>
    </location>
</feature>
<comment type="cofactor">
    <cofactor evidence="15">
        <name>Mg(2+)</name>
        <dbReference type="ChEBI" id="CHEBI:18420"/>
    </cofactor>
    <cofactor evidence="15">
        <name>Mn(2+)</name>
        <dbReference type="ChEBI" id="CHEBI:29035"/>
    </cofactor>
    <text evidence="15">Binds 2 magnesium or manganese ions per subunit.</text>
</comment>
<name>A0A850TGW6_9BACT</name>
<evidence type="ECO:0000256" key="10">
    <source>
        <dbReference type="ARBA" id="ARBA00022984"/>
    </source>
</evidence>
<evidence type="ECO:0000256" key="1">
    <source>
        <dbReference type="ARBA" id="ARBA00001936"/>
    </source>
</evidence>
<dbReference type="NCBIfam" id="NF002378">
    <property type="entry name" value="PRK01372.1"/>
    <property type="match status" value="1"/>
</dbReference>
<feature type="active site" evidence="14">
    <location>
        <position position="16"/>
    </location>
</feature>
<reference evidence="18 19" key="1">
    <citation type="submission" date="2020-06" db="EMBL/GenBank/DDBJ databases">
        <title>High-quality draft genome of sulfate reducer Desulfobacter latus type strain AcrS2 isolated from marine sediment.</title>
        <authorList>
            <person name="Hoppe M."/>
            <person name="Larsen C.K."/>
            <person name="Marshall I.P.G."/>
            <person name="Schramm A."/>
            <person name="Marietou A.G."/>
        </authorList>
    </citation>
    <scope>NUCLEOTIDE SEQUENCE [LARGE SCALE GENOMIC DNA]</scope>
    <source>
        <strain evidence="18 19">AcRS2</strain>
    </source>
</reference>
<dbReference type="InterPro" id="IPR011095">
    <property type="entry name" value="Dala_Dala_lig_C"/>
</dbReference>
<dbReference type="InterPro" id="IPR005905">
    <property type="entry name" value="D_ala_D_ala"/>
</dbReference>
<gene>
    <name evidence="13" type="primary">ddl</name>
    <name evidence="18" type="ORF">HXW94_17735</name>
</gene>
<feature type="binding site" evidence="15">
    <location>
        <position position="259"/>
    </location>
    <ligand>
        <name>Mg(2+)</name>
        <dbReference type="ChEBI" id="CHEBI:18420"/>
        <label>1</label>
    </ligand>
</feature>
<dbReference type="InterPro" id="IPR011127">
    <property type="entry name" value="Dala_Dala_lig_N"/>
</dbReference>
<protein>
    <recommendedName>
        <fullName evidence="4 13">D-alanine--D-alanine ligase</fullName>
        <ecNumber evidence="4 13">6.3.2.4</ecNumber>
    </recommendedName>
    <alternativeName>
        <fullName evidence="13">D-Ala-D-Ala ligase</fullName>
    </alternativeName>
    <alternativeName>
        <fullName evidence="13">D-alanylalanine synthetase</fullName>
    </alternativeName>
</protein>
<keyword evidence="9 13" id="KW-0133">Cell shape</keyword>
<proteinExistence type="inferred from homology"/>